<feature type="domain" description="Glycosyl transferase family 1" evidence="1">
    <location>
        <begin position="150"/>
        <end position="310"/>
    </location>
</feature>
<dbReference type="EMBL" id="CAJHIO010000002">
    <property type="protein sequence ID" value="CAD6491079.1"/>
    <property type="molecule type" value="Genomic_DNA"/>
</dbReference>
<name>A0A811T6G3_9EURY</name>
<sequence length="327" mass="37589">MKVCVIGDFSENLDEGLKNLAHYITDYIPISADFQLLKANVKNIISVTTFREIKKFHPDIIHYVPGPTDKSFLLLKIIKIYLKYNFKVVLSAPHPMFSDATLKLLNFKPDYVFASHKNLKERVESLDIPSHLLPNGVDVEKFMPISDFEKRKLREKYDIQKDRFTILHVGHLIANRNLEIFTKLSKENQVIIVASKYIGANRKLLNNLRDAGCIIFQGYFPNIEEFYQLSDCYLFPVKKGDSILCPLSVMEAMSCNLPVATTEFEGLKTFFEEGNGLIFAKKEDELIDGIESIKKGNISIATREKVEQYAWQGITKEIMQVYKDLMD</sequence>
<organism evidence="2 3">
    <name type="scientific">Candidatus Argoarchaeum ethanivorans</name>
    <dbReference type="NCBI Taxonomy" id="2608793"/>
    <lineage>
        <taxon>Archaea</taxon>
        <taxon>Methanobacteriati</taxon>
        <taxon>Methanobacteriota</taxon>
        <taxon>Stenosarchaea group</taxon>
        <taxon>Methanomicrobia</taxon>
        <taxon>Methanosarcinales</taxon>
        <taxon>Methanosarcinales incertae sedis</taxon>
        <taxon>GOM Arc I cluster</taxon>
        <taxon>Candidatus Argoarchaeum</taxon>
    </lineage>
</organism>
<dbReference type="Pfam" id="PF00534">
    <property type="entry name" value="Glycos_transf_1"/>
    <property type="match status" value="1"/>
</dbReference>
<protein>
    <submittedName>
        <fullName evidence="2">Glycosyl transferases group 1</fullName>
    </submittedName>
</protein>
<dbReference type="PANTHER" id="PTHR45947:SF3">
    <property type="entry name" value="SULFOQUINOVOSYL TRANSFERASE SQD2"/>
    <property type="match status" value="1"/>
</dbReference>
<evidence type="ECO:0000259" key="1">
    <source>
        <dbReference type="Pfam" id="PF00534"/>
    </source>
</evidence>
<dbReference type="SUPFAM" id="SSF53756">
    <property type="entry name" value="UDP-Glycosyltransferase/glycogen phosphorylase"/>
    <property type="match status" value="1"/>
</dbReference>
<proteinExistence type="predicted"/>
<dbReference type="GO" id="GO:0016757">
    <property type="term" value="F:glycosyltransferase activity"/>
    <property type="evidence" value="ECO:0007669"/>
    <property type="project" value="InterPro"/>
</dbReference>
<comment type="caution">
    <text evidence="2">The sequence shown here is derived from an EMBL/GenBank/DDBJ whole genome shotgun (WGS) entry which is preliminary data.</text>
</comment>
<dbReference type="InterPro" id="IPR050194">
    <property type="entry name" value="Glycosyltransferase_grp1"/>
</dbReference>
<reference evidence="2" key="1">
    <citation type="submission" date="2020-10" db="EMBL/GenBank/DDBJ databases">
        <authorList>
            <person name="Hahn C.J."/>
            <person name="Laso-Perez R."/>
            <person name="Vulcano F."/>
            <person name="Vaziourakis K.-M."/>
            <person name="Stokke R."/>
            <person name="Steen I.H."/>
            <person name="Teske A."/>
            <person name="Boetius A."/>
            <person name="Liebeke M."/>
            <person name="Amann R."/>
            <person name="Knittel K."/>
        </authorList>
    </citation>
    <scope>NUCLEOTIDE SEQUENCE</scope>
    <source>
        <strain evidence="2">Gfbio:e3339647-f889-4370-9287-4fb5cb688e4c:AG392O15_GoMArc1</strain>
    </source>
</reference>
<dbReference type="PANTHER" id="PTHR45947">
    <property type="entry name" value="SULFOQUINOVOSYL TRANSFERASE SQD2"/>
    <property type="match status" value="1"/>
</dbReference>
<evidence type="ECO:0000313" key="3">
    <source>
        <dbReference type="Proteomes" id="UP000610373"/>
    </source>
</evidence>
<accession>A0A811T6G3</accession>
<evidence type="ECO:0000313" key="2">
    <source>
        <dbReference type="EMBL" id="CAD6491079.1"/>
    </source>
</evidence>
<dbReference type="AlphaFoldDB" id="A0A811T6G3"/>
<keyword evidence="2" id="KW-0808">Transferase</keyword>
<dbReference type="Proteomes" id="UP000610373">
    <property type="component" value="Unassembled WGS sequence"/>
</dbReference>
<dbReference type="CDD" id="cd03801">
    <property type="entry name" value="GT4_PimA-like"/>
    <property type="match status" value="1"/>
</dbReference>
<gene>
    <name evidence="2" type="ORF">CHKLHMKO_00044</name>
</gene>
<dbReference type="InterPro" id="IPR001296">
    <property type="entry name" value="Glyco_trans_1"/>
</dbReference>
<dbReference type="Gene3D" id="3.40.50.2000">
    <property type="entry name" value="Glycogen Phosphorylase B"/>
    <property type="match status" value="2"/>
</dbReference>